<dbReference type="InterPro" id="IPR018727">
    <property type="entry name" value="DUF2267"/>
</dbReference>
<dbReference type="AlphaFoldDB" id="A0A1I2T961"/>
<dbReference type="Proteomes" id="UP000533017">
    <property type="component" value="Unassembled WGS sequence"/>
</dbReference>
<dbReference type="Pfam" id="PF10025">
    <property type="entry name" value="DUF2267"/>
    <property type="match status" value="2"/>
</dbReference>
<keyword evidence="4" id="KW-1185">Reference proteome</keyword>
<reference evidence="2 3" key="1">
    <citation type="submission" date="2016-10" db="EMBL/GenBank/DDBJ databases">
        <authorList>
            <person name="de Groot N.N."/>
        </authorList>
    </citation>
    <scope>NUCLEOTIDE SEQUENCE [LARGE SCALE GENOMIC DNA]</scope>
    <source>
        <strain evidence="2 3">CPCC 202808</strain>
    </source>
</reference>
<dbReference type="Gene3D" id="1.10.490.110">
    <property type="entry name" value="Uncharacterized conserved protein DUF2267"/>
    <property type="match status" value="2"/>
</dbReference>
<reference evidence="1 4" key="2">
    <citation type="submission" date="2020-07" db="EMBL/GenBank/DDBJ databases">
        <title>Sequencing the genomes of 1000 actinobacteria strains.</title>
        <authorList>
            <person name="Klenk H.-P."/>
        </authorList>
    </citation>
    <scope>NUCLEOTIDE SEQUENCE [LARGE SCALE GENOMIC DNA]</scope>
    <source>
        <strain evidence="1 4">DSM 45117</strain>
    </source>
</reference>
<dbReference type="Proteomes" id="UP000199052">
    <property type="component" value="Unassembled WGS sequence"/>
</dbReference>
<protein>
    <submittedName>
        <fullName evidence="2">Uncharacterized conserved protein, DUF2267 family</fullName>
    </submittedName>
    <submittedName>
        <fullName evidence="1">Uncharacterized protein (DUF2267 family)</fullName>
    </submittedName>
</protein>
<gene>
    <name evidence="1" type="ORF">FHR37_001835</name>
    <name evidence="2" type="ORF">SAMN05421678_10790</name>
</gene>
<dbReference type="EMBL" id="JACBZA010000001">
    <property type="protein sequence ID" value="NYH82984.1"/>
    <property type="molecule type" value="Genomic_DNA"/>
</dbReference>
<evidence type="ECO:0000313" key="3">
    <source>
        <dbReference type="Proteomes" id="UP000199052"/>
    </source>
</evidence>
<dbReference type="STRING" id="504797.SAMN05421678_10790"/>
<proteinExistence type="predicted"/>
<organism evidence="2 3">
    <name type="scientific">Actinopolymorpha cephalotaxi</name>
    <dbReference type="NCBI Taxonomy" id="504797"/>
    <lineage>
        <taxon>Bacteria</taxon>
        <taxon>Bacillati</taxon>
        <taxon>Actinomycetota</taxon>
        <taxon>Actinomycetes</taxon>
        <taxon>Propionibacteriales</taxon>
        <taxon>Actinopolymorphaceae</taxon>
        <taxon>Actinopolymorpha</taxon>
    </lineage>
</organism>
<evidence type="ECO:0000313" key="1">
    <source>
        <dbReference type="EMBL" id="NYH82984.1"/>
    </source>
</evidence>
<evidence type="ECO:0000313" key="2">
    <source>
        <dbReference type="EMBL" id="SFG61554.1"/>
    </source>
</evidence>
<dbReference type="EMBL" id="FOOI01000007">
    <property type="protein sequence ID" value="SFG61554.1"/>
    <property type="molecule type" value="Genomic_DNA"/>
</dbReference>
<dbReference type="RefSeq" id="WP_092883612.1">
    <property type="nucleotide sequence ID" value="NZ_FOOI01000007.1"/>
</dbReference>
<name>A0A1I2T961_9ACTN</name>
<sequence length="256" mass="27910">MEYERFLTVVDAAGGLGRDGAERATTATLQTLAERVSQQKAQELASVLPAQLGPMVNTEGPAERFDVDDFLRRVAEREGTTPEPAERDAEAVFSALAEALGDREFANLVAQLPKDYACLLPGRPPVVPAPEIVAKVAERTGLDEQRARRAIDAVLETLAERVSVGEANHLVGRLPVALHEPVRRGLRHNPGPGRRMSLAELLALMAERDGAPPDQALEHARAVFMVVRETVGEEFFDRGVHLPPDHRVLWARTATS</sequence>
<accession>A0A1I2T961</accession>
<evidence type="ECO:0000313" key="4">
    <source>
        <dbReference type="Proteomes" id="UP000533017"/>
    </source>
</evidence>
<dbReference type="OrthoDB" id="952780at2"/>
<dbReference type="InterPro" id="IPR038282">
    <property type="entry name" value="DUF2267_sf"/>
</dbReference>